<proteinExistence type="predicted"/>
<dbReference type="InterPro" id="IPR035965">
    <property type="entry name" value="PAS-like_dom_sf"/>
</dbReference>
<dbReference type="PROSITE" id="PS50112">
    <property type="entry name" value="PAS"/>
    <property type="match status" value="2"/>
</dbReference>
<dbReference type="SMART" id="SM00388">
    <property type="entry name" value="HisKA"/>
    <property type="match status" value="1"/>
</dbReference>
<feature type="modified residue" description="4-aspartylphosphate" evidence="4">
    <location>
        <position position="808"/>
    </location>
</feature>
<dbReference type="PRINTS" id="PR00344">
    <property type="entry name" value="BCTRLSENSOR"/>
</dbReference>
<protein>
    <recommendedName>
        <fullName evidence="2">histidine kinase</fullName>
        <ecNumber evidence="2">2.7.13.3</ecNumber>
    </recommendedName>
</protein>
<dbReference type="PROSITE" id="PS50110">
    <property type="entry name" value="RESPONSE_REGULATORY"/>
    <property type="match status" value="1"/>
</dbReference>
<dbReference type="InterPro" id="IPR005467">
    <property type="entry name" value="His_kinase_dom"/>
</dbReference>
<dbReference type="SUPFAM" id="SSF52172">
    <property type="entry name" value="CheY-like"/>
    <property type="match status" value="1"/>
</dbReference>
<accession>A0ABR9SB73</accession>
<dbReference type="SUPFAM" id="SSF47384">
    <property type="entry name" value="Homodimeric domain of signal transducing histidine kinase"/>
    <property type="match status" value="1"/>
</dbReference>
<dbReference type="PROSITE" id="PS50113">
    <property type="entry name" value="PAC"/>
    <property type="match status" value="3"/>
</dbReference>
<evidence type="ECO:0000259" key="8">
    <source>
        <dbReference type="PROSITE" id="PS50113"/>
    </source>
</evidence>
<dbReference type="InterPro" id="IPR013655">
    <property type="entry name" value="PAS_fold_3"/>
</dbReference>
<dbReference type="EMBL" id="JADDOJ010000001">
    <property type="protein sequence ID" value="MBE7939047.1"/>
    <property type="molecule type" value="Genomic_DNA"/>
</dbReference>
<dbReference type="Gene3D" id="3.30.565.10">
    <property type="entry name" value="Histidine kinase-like ATPase, C-terminal domain"/>
    <property type="match status" value="1"/>
</dbReference>
<dbReference type="InterPro" id="IPR003661">
    <property type="entry name" value="HisK_dim/P_dom"/>
</dbReference>
<feature type="domain" description="PAC" evidence="8">
    <location>
        <begin position="72"/>
        <end position="126"/>
    </location>
</feature>
<evidence type="ECO:0000313" key="9">
    <source>
        <dbReference type="EMBL" id="MBE7939047.1"/>
    </source>
</evidence>
<dbReference type="InterPro" id="IPR013656">
    <property type="entry name" value="PAS_4"/>
</dbReference>
<dbReference type="Proteomes" id="UP000715965">
    <property type="component" value="Unassembled WGS sequence"/>
</dbReference>
<dbReference type="Gene3D" id="3.30.450.20">
    <property type="entry name" value="PAS domain"/>
    <property type="match status" value="4"/>
</dbReference>
<feature type="domain" description="Response regulatory" evidence="6">
    <location>
        <begin position="759"/>
        <end position="875"/>
    </location>
</feature>
<dbReference type="SMART" id="SM00086">
    <property type="entry name" value="PAC"/>
    <property type="match status" value="4"/>
</dbReference>
<dbReference type="InterPro" id="IPR000700">
    <property type="entry name" value="PAS-assoc_C"/>
</dbReference>
<dbReference type="InterPro" id="IPR011006">
    <property type="entry name" value="CheY-like_superfamily"/>
</dbReference>
<feature type="domain" description="Histidine kinase" evidence="5">
    <location>
        <begin position="519"/>
        <end position="738"/>
    </location>
</feature>
<evidence type="ECO:0000259" key="5">
    <source>
        <dbReference type="PROSITE" id="PS50109"/>
    </source>
</evidence>
<dbReference type="Gene3D" id="3.40.50.2300">
    <property type="match status" value="1"/>
</dbReference>
<feature type="domain" description="PAC" evidence="8">
    <location>
        <begin position="201"/>
        <end position="254"/>
    </location>
</feature>
<reference evidence="9 10" key="1">
    <citation type="submission" date="2020-10" db="EMBL/GenBank/DDBJ databases">
        <title>Draft genome of Ramlibacter aquaticus LMG 30558.</title>
        <authorList>
            <person name="Props R."/>
        </authorList>
    </citation>
    <scope>NUCLEOTIDE SEQUENCE [LARGE SCALE GENOMIC DNA]</scope>
    <source>
        <strain evidence="9 10">LMG 30558</strain>
    </source>
</reference>
<dbReference type="SMART" id="SM00448">
    <property type="entry name" value="REC"/>
    <property type="match status" value="1"/>
</dbReference>
<feature type="domain" description="PAC" evidence="8">
    <location>
        <begin position="456"/>
        <end position="508"/>
    </location>
</feature>
<dbReference type="InterPro" id="IPR036890">
    <property type="entry name" value="HATPase_C_sf"/>
</dbReference>
<dbReference type="PROSITE" id="PS50109">
    <property type="entry name" value="HIS_KIN"/>
    <property type="match status" value="1"/>
</dbReference>
<dbReference type="Pfam" id="PF00072">
    <property type="entry name" value="Response_reg"/>
    <property type="match status" value="1"/>
</dbReference>
<dbReference type="InterPro" id="IPR000014">
    <property type="entry name" value="PAS"/>
</dbReference>
<dbReference type="InterPro" id="IPR003594">
    <property type="entry name" value="HATPase_dom"/>
</dbReference>
<dbReference type="CDD" id="cd00082">
    <property type="entry name" value="HisKA"/>
    <property type="match status" value="1"/>
</dbReference>
<comment type="caution">
    <text evidence="9">The sequence shown here is derived from an EMBL/GenBank/DDBJ whole genome shotgun (WGS) entry which is preliminary data.</text>
</comment>
<feature type="domain" description="PAS" evidence="7">
    <location>
        <begin position="1"/>
        <end position="68"/>
    </location>
</feature>
<sequence>MELTSIYDTAPVGLAVLDTNLRFLRINQRLAEINGLSVEKHIGRTVAEVIPDIAPQAEQILKTILRTGEPLHDVEVRGSVPSQPGVERIWLEQFSPLLDEAGGIVGISVVAEEITERRRLEEAVRSGQRRLALALGAARIVMWEWNIASGEVRFTFGDWLSPAPGTRQVTIEDIRDSIHPDDRERASAALDTHLAGGTPVFECELRIRAPDGAYRWSLTRGSVTARDAHGLPSVFTAFHQDITERRQAEADRREQAQLLELASDAIFVWALDGGIERWNRGAELLYGYAAGEVRAVPTHTLLQTEFPTPWARILAQLEGHGQWRGELVHRTKDGRRLRVQALMQRVEGQPGRILEITRDVTAERLAQDRLADREHQLRIYRDRLEVALAAGRMGVWEWRPKDETGYWSPQIFDLLEVERAADGRGSINDFMARVLVQDRAALDAQIARVLERGGDFEAQFRIRTAKGRERWILSRGCVIHDEREQVSRLVGVNLDITDHKRLEQALRETDTRRNEFLAMLGHELRNPLAPITNAVRLLEKAGHEEDRRATAVQIIKRQAQHMARLVDDLLEVSRITQGRIELRMQNVLVATPVYAAIEASRPLARDKQQHIDVHIEPGDLDVVADPARLTQIISNLVMNSVKYTPRDGRIQVSARAAEDGHLELKVEDNGVGISQELMPEVFDMFTQDKRTIDRSEGGLGLGLALVKRLVELHGGTVDAQSAGSGRGATFTVRLPQHGRRQELRPTALRKEAVDLTPLSILVVDDNRDAADTLAALLAIDGHRLSVAYDGTQALDMARREAPEVVFLDLGLPGMDGFEVARQLRKMPGAGSALLVALSGYAQAADRAATQGSGFDDHLAKPADLGQVYAVLARRSVR</sequence>
<name>A0ABR9SB73_9BURK</name>
<dbReference type="InterPro" id="IPR004358">
    <property type="entry name" value="Sig_transdc_His_kin-like_C"/>
</dbReference>
<dbReference type="PANTHER" id="PTHR43547">
    <property type="entry name" value="TWO-COMPONENT HISTIDINE KINASE"/>
    <property type="match status" value="1"/>
</dbReference>
<dbReference type="SMART" id="SM00387">
    <property type="entry name" value="HATPase_c"/>
    <property type="match status" value="1"/>
</dbReference>
<dbReference type="Pfam" id="PF02518">
    <property type="entry name" value="HATPase_c"/>
    <property type="match status" value="1"/>
</dbReference>
<dbReference type="Pfam" id="PF08447">
    <property type="entry name" value="PAS_3"/>
    <property type="match status" value="2"/>
</dbReference>
<evidence type="ECO:0000259" key="7">
    <source>
        <dbReference type="PROSITE" id="PS50112"/>
    </source>
</evidence>
<evidence type="ECO:0000313" key="10">
    <source>
        <dbReference type="Proteomes" id="UP000715965"/>
    </source>
</evidence>
<dbReference type="Gene3D" id="2.10.70.100">
    <property type="match status" value="1"/>
</dbReference>
<dbReference type="InterPro" id="IPR001789">
    <property type="entry name" value="Sig_transdc_resp-reg_receiver"/>
</dbReference>
<comment type="catalytic activity">
    <reaction evidence="1">
        <text>ATP + protein L-histidine = ADP + protein N-phospho-L-histidine.</text>
        <dbReference type="EC" id="2.7.13.3"/>
    </reaction>
</comment>
<dbReference type="SMART" id="SM00091">
    <property type="entry name" value="PAS"/>
    <property type="match status" value="3"/>
</dbReference>
<dbReference type="Pfam" id="PF13426">
    <property type="entry name" value="PAS_9"/>
    <property type="match status" value="1"/>
</dbReference>
<dbReference type="InterPro" id="IPR001610">
    <property type="entry name" value="PAC"/>
</dbReference>
<dbReference type="SUPFAM" id="SSF55874">
    <property type="entry name" value="ATPase domain of HSP90 chaperone/DNA topoisomerase II/histidine kinase"/>
    <property type="match status" value="1"/>
</dbReference>
<evidence type="ECO:0000256" key="2">
    <source>
        <dbReference type="ARBA" id="ARBA00012438"/>
    </source>
</evidence>
<dbReference type="PANTHER" id="PTHR43547:SF2">
    <property type="entry name" value="HYBRID SIGNAL TRANSDUCTION HISTIDINE KINASE C"/>
    <property type="match status" value="1"/>
</dbReference>
<evidence type="ECO:0000259" key="6">
    <source>
        <dbReference type="PROSITE" id="PS50110"/>
    </source>
</evidence>
<dbReference type="Pfam" id="PF00512">
    <property type="entry name" value="HisKA"/>
    <property type="match status" value="1"/>
</dbReference>
<evidence type="ECO:0000256" key="3">
    <source>
        <dbReference type="ARBA" id="ARBA00022553"/>
    </source>
</evidence>
<dbReference type="RefSeq" id="WP_193778594.1">
    <property type="nucleotide sequence ID" value="NZ_JADDOJ010000001.1"/>
</dbReference>
<dbReference type="EC" id="2.7.13.3" evidence="2"/>
<dbReference type="Pfam" id="PF08448">
    <property type="entry name" value="PAS_4"/>
    <property type="match status" value="1"/>
</dbReference>
<keyword evidence="10" id="KW-1185">Reference proteome</keyword>
<evidence type="ECO:0000256" key="4">
    <source>
        <dbReference type="PROSITE-ProRule" id="PRU00169"/>
    </source>
</evidence>
<dbReference type="Gene3D" id="1.10.287.130">
    <property type="match status" value="1"/>
</dbReference>
<gene>
    <name evidence="9" type="ORF">IM725_00495</name>
</gene>
<dbReference type="CDD" id="cd00130">
    <property type="entry name" value="PAS"/>
    <property type="match status" value="3"/>
</dbReference>
<dbReference type="CDD" id="cd00075">
    <property type="entry name" value="HATPase"/>
    <property type="match status" value="1"/>
</dbReference>
<dbReference type="InterPro" id="IPR036097">
    <property type="entry name" value="HisK_dim/P_sf"/>
</dbReference>
<evidence type="ECO:0000256" key="1">
    <source>
        <dbReference type="ARBA" id="ARBA00000085"/>
    </source>
</evidence>
<keyword evidence="3 4" id="KW-0597">Phosphoprotein</keyword>
<dbReference type="SUPFAM" id="SSF55785">
    <property type="entry name" value="PYP-like sensor domain (PAS domain)"/>
    <property type="match status" value="4"/>
</dbReference>
<dbReference type="NCBIfam" id="TIGR00229">
    <property type="entry name" value="sensory_box"/>
    <property type="match status" value="4"/>
</dbReference>
<feature type="domain" description="PAS" evidence="7">
    <location>
        <begin position="251"/>
        <end position="293"/>
    </location>
</feature>
<organism evidence="9 10">
    <name type="scientific">Ramlibacter aquaticus</name>
    <dbReference type="NCBI Taxonomy" id="2780094"/>
    <lineage>
        <taxon>Bacteria</taxon>
        <taxon>Pseudomonadati</taxon>
        <taxon>Pseudomonadota</taxon>
        <taxon>Betaproteobacteria</taxon>
        <taxon>Burkholderiales</taxon>
        <taxon>Comamonadaceae</taxon>
        <taxon>Ramlibacter</taxon>
    </lineage>
</organism>